<reference evidence="11 12" key="1">
    <citation type="journal article" date="2011" name="Proc. Natl. Acad. Sci. U.S.A.">
        <title>Genetic diversity and population structure of the endangered marsupial Sarcophilus harrisii (Tasmanian devil).</title>
        <authorList>
            <person name="Miller W."/>
            <person name="Hayes V.M."/>
            <person name="Ratan A."/>
            <person name="Petersen D.C."/>
            <person name="Wittekindt N.E."/>
            <person name="Miller J."/>
            <person name="Walenz B."/>
            <person name="Knight J."/>
            <person name="Qi J."/>
            <person name="Zhao F."/>
            <person name="Wang Q."/>
            <person name="Bedoya-Reina O.C."/>
            <person name="Katiyar N."/>
            <person name="Tomsho L.P."/>
            <person name="Kasson L.M."/>
            <person name="Hardie R.A."/>
            <person name="Woodbridge P."/>
            <person name="Tindall E.A."/>
            <person name="Bertelsen M.F."/>
            <person name="Dixon D."/>
            <person name="Pyecroft S."/>
            <person name="Helgen K.M."/>
            <person name="Lesk A.M."/>
            <person name="Pringle T.H."/>
            <person name="Patterson N."/>
            <person name="Zhang Y."/>
            <person name="Kreiss A."/>
            <person name="Woods G.M."/>
            <person name="Jones M.E."/>
            <person name="Schuster S.C."/>
        </authorList>
    </citation>
    <scope>NUCLEOTIDE SEQUENCE [LARGE SCALE GENOMIC DNA]</scope>
</reference>
<evidence type="ECO:0000256" key="8">
    <source>
        <dbReference type="SAM" id="Phobius"/>
    </source>
</evidence>
<evidence type="ECO:0000313" key="11">
    <source>
        <dbReference type="Ensembl" id="ENSSHAP00000007011.2"/>
    </source>
</evidence>
<feature type="compositionally biased region" description="Low complexity" evidence="7">
    <location>
        <begin position="135"/>
        <end position="155"/>
    </location>
</feature>
<keyword evidence="3 8" id="KW-0812">Transmembrane</keyword>
<dbReference type="Ensembl" id="ENSSHAT00000007073.2">
    <property type="protein sequence ID" value="ENSSHAP00000007011.2"/>
    <property type="gene ID" value="ENSSHAG00000006093.2"/>
</dbReference>
<organism evidence="11 12">
    <name type="scientific">Sarcophilus harrisii</name>
    <name type="common">Tasmanian devil</name>
    <name type="synonym">Sarcophilus laniarius</name>
    <dbReference type="NCBI Taxonomy" id="9305"/>
    <lineage>
        <taxon>Eukaryota</taxon>
        <taxon>Metazoa</taxon>
        <taxon>Chordata</taxon>
        <taxon>Craniata</taxon>
        <taxon>Vertebrata</taxon>
        <taxon>Euteleostomi</taxon>
        <taxon>Mammalia</taxon>
        <taxon>Metatheria</taxon>
        <taxon>Dasyuromorphia</taxon>
        <taxon>Dasyuridae</taxon>
        <taxon>Sarcophilus</taxon>
    </lineage>
</organism>
<evidence type="ECO:0000256" key="4">
    <source>
        <dbReference type="ARBA" id="ARBA00022989"/>
    </source>
</evidence>
<dbReference type="InterPro" id="IPR018617">
    <property type="entry name" value="Ima1_N"/>
</dbReference>
<dbReference type="AlphaFoldDB" id="G3VV06"/>
<evidence type="ECO:0000259" key="9">
    <source>
        <dbReference type="Pfam" id="PF09779"/>
    </source>
</evidence>
<evidence type="ECO:0000256" key="5">
    <source>
        <dbReference type="ARBA" id="ARBA00023136"/>
    </source>
</evidence>
<feature type="compositionally biased region" description="Basic residues" evidence="7">
    <location>
        <begin position="166"/>
        <end position="175"/>
    </location>
</feature>
<evidence type="ECO:0000256" key="6">
    <source>
        <dbReference type="ARBA" id="ARBA00023242"/>
    </source>
</evidence>
<feature type="compositionally biased region" description="Low complexity" evidence="7">
    <location>
        <begin position="65"/>
        <end position="78"/>
    </location>
</feature>
<evidence type="ECO:0000256" key="3">
    <source>
        <dbReference type="ARBA" id="ARBA00022692"/>
    </source>
</evidence>
<feature type="transmembrane region" description="Helical" evidence="8">
    <location>
        <begin position="528"/>
        <end position="546"/>
    </location>
</feature>
<dbReference type="GO" id="GO:0005637">
    <property type="term" value="C:nuclear inner membrane"/>
    <property type="evidence" value="ECO:0007669"/>
    <property type="project" value="UniProtKB-SubCell"/>
</dbReference>
<gene>
    <name evidence="11" type="primary">TMEM201</name>
</gene>
<dbReference type="GO" id="GO:0051015">
    <property type="term" value="F:actin filament binding"/>
    <property type="evidence" value="ECO:0007669"/>
    <property type="project" value="TreeGrafter"/>
</dbReference>
<keyword evidence="6" id="KW-0539">Nucleus</keyword>
<feature type="transmembrane region" description="Helical" evidence="8">
    <location>
        <begin position="239"/>
        <end position="258"/>
    </location>
</feature>
<sequence>MGAFPRAALAIGPLGMEPREPLLNEPHDGAEENRAAKGSRPGARPTLCHRGGYRERGFMRGAHVPSGSSGPPAPGNGNDPCPEGRGGGVGEGQKRRACRITAARVPKPPGSDVGRSGGAVLRRPLEARPRPLGPPGALIGLRGGSARASRGGRALLPKRGGEGHGGRRARRRHVRGASGRASSPWRRTASPLRRVRAALSARPEPARLRCAVRPGLAPGCGGGAAMEAVSALLAGCPSGGLAGGLGVTVCAAAGVLLYRIARRKKPTHTTVNCWFCNQDTVVPYGNRNCWDCPNCEQYNGFQENGDYNKPIPAQYLEHLNHVVTNAASFCDGPQPQQWVSSQVLLCKKCNSHQTTKIKQLASFAPREEGKYDEEIEVYRHHLEQMYKLCRPCQAAVEYYIKHQNRQLRALLVSHQFKRRETDKTYMQSFCSSPVTAPAQVILLRFLAFLICSFLLVTALYGSGHPFLAASWTPALLAGGNVSSSGTSDSSNTTADPEALDWQQLLHLLPEHVLEKLCEAWDFGQSHQMVVVALGLLTCLLAMLLAGRIRLRRIDAFSSFLWFLILGLHLVERYVEVDSLCWLDTLKFSATSLCCLVGLTAAVATRKATGQRRYRPRRYLSGDSSPFFPSSNGLAFPYPPVSPTMLFPAPAPPTLFQLTNQQLFRSPRRTSSSSLPGRLNRALSLGTIPSLTRADSGYLFSGSRPPSQGSQSKESPISDYFTLLSGSCASSPLPSPAPSVAGSVASSSGSLRLRRPLISPARLNLKGQKLLLFPSPGETPHSPSSSDEPSPADGSLLSPEFSRFPSKRQPVQGLQRMRDLRSPVENGSLCSDLSVRKEDGSSHSSACVVDTTTKGCLEEAASWRARFGSSVVRGLLAVSLAANALFTSAYLYQSLR</sequence>
<dbReference type="GeneTree" id="ENSGT00940000164281"/>
<evidence type="ECO:0000256" key="1">
    <source>
        <dbReference type="ARBA" id="ARBA00004473"/>
    </source>
</evidence>
<keyword evidence="12" id="KW-1185">Reference proteome</keyword>
<dbReference type="InterPro" id="IPR040041">
    <property type="entry name" value="TMEM201"/>
</dbReference>
<dbReference type="GO" id="GO:0005521">
    <property type="term" value="F:lamin binding"/>
    <property type="evidence" value="ECO:0007669"/>
    <property type="project" value="TreeGrafter"/>
</dbReference>
<feature type="domain" description="Transmembrane protein 201 C-terminal" evidence="10">
    <location>
        <begin position="416"/>
        <end position="619"/>
    </location>
</feature>
<feature type="transmembrane region" description="Helical" evidence="8">
    <location>
        <begin position="870"/>
        <end position="891"/>
    </location>
</feature>
<feature type="region of interest" description="Disordered" evidence="7">
    <location>
        <begin position="770"/>
        <end position="817"/>
    </location>
</feature>
<feature type="compositionally biased region" description="Basic and acidic residues" evidence="7">
    <location>
        <begin position="17"/>
        <end position="35"/>
    </location>
</feature>
<dbReference type="PANTHER" id="PTHR28646">
    <property type="entry name" value="TRANSMEMBRANE PROTEIN 201"/>
    <property type="match status" value="1"/>
</dbReference>
<dbReference type="FunCoup" id="G3VV06">
    <property type="interactions" value="447"/>
</dbReference>
<evidence type="ECO:0000256" key="7">
    <source>
        <dbReference type="SAM" id="MobiDB-lite"/>
    </source>
</evidence>
<evidence type="ECO:0000313" key="12">
    <source>
        <dbReference type="Proteomes" id="UP000007648"/>
    </source>
</evidence>
<dbReference type="InParanoid" id="G3VV06"/>
<comment type="subcellular location">
    <subcellularLocation>
        <location evidence="1">Nucleus inner membrane</location>
        <topology evidence="1">Multi-pass membrane protein</topology>
    </subcellularLocation>
</comment>
<feature type="compositionally biased region" description="Low complexity" evidence="7">
    <location>
        <begin position="779"/>
        <end position="790"/>
    </location>
</feature>
<evidence type="ECO:0008006" key="13">
    <source>
        <dbReference type="Google" id="ProtNLM"/>
    </source>
</evidence>
<evidence type="ECO:0000256" key="2">
    <source>
        <dbReference type="ARBA" id="ARBA00007600"/>
    </source>
</evidence>
<keyword evidence="5 8" id="KW-0472">Membrane</keyword>
<feature type="domain" description="Ima1 N-terminal" evidence="9">
    <location>
        <begin position="271"/>
        <end position="396"/>
    </location>
</feature>
<dbReference type="PANTHER" id="PTHR28646:SF1">
    <property type="entry name" value="TRANSMEMBRANE PROTEIN 201"/>
    <property type="match status" value="1"/>
</dbReference>
<dbReference type="InterPro" id="IPR018861">
    <property type="entry name" value="TMEM201_C"/>
</dbReference>
<feature type="transmembrane region" description="Helical" evidence="8">
    <location>
        <begin position="585"/>
        <end position="604"/>
    </location>
</feature>
<feature type="transmembrane region" description="Helical" evidence="8">
    <location>
        <begin position="441"/>
        <end position="461"/>
    </location>
</feature>
<evidence type="ECO:0000259" key="10">
    <source>
        <dbReference type="Pfam" id="PF10476"/>
    </source>
</evidence>
<dbReference type="GO" id="GO:0030473">
    <property type="term" value="P:nuclear migration along microtubule"/>
    <property type="evidence" value="ECO:0007669"/>
    <property type="project" value="TreeGrafter"/>
</dbReference>
<feature type="transmembrane region" description="Helical" evidence="8">
    <location>
        <begin position="553"/>
        <end position="570"/>
    </location>
</feature>
<dbReference type="Pfam" id="PF09779">
    <property type="entry name" value="Ima1_N"/>
    <property type="match status" value="1"/>
</dbReference>
<proteinExistence type="inferred from homology"/>
<feature type="region of interest" description="Disordered" evidence="7">
    <location>
        <begin position="1"/>
        <end position="189"/>
    </location>
</feature>
<comment type="similarity">
    <text evidence="2">Belongs to the TMEM201 family.</text>
</comment>
<name>G3VV06_SARHA</name>
<dbReference type="Pfam" id="PF10476">
    <property type="entry name" value="DUF2448"/>
    <property type="match status" value="1"/>
</dbReference>
<dbReference type="Proteomes" id="UP000007648">
    <property type="component" value="Unassembled WGS sequence"/>
</dbReference>
<protein>
    <recommendedName>
        <fullName evidence="13">Transmembrane protein 201</fullName>
    </recommendedName>
</protein>
<reference evidence="11" key="3">
    <citation type="submission" date="2025-09" db="UniProtKB">
        <authorList>
            <consortium name="Ensembl"/>
        </authorList>
    </citation>
    <scope>IDENTIFICATION</scope>
</reference>
<accession>G3VV06</accession>
<reference evidence="11" key="2">
    <citation type="submission" date="2025-08" db="UniProtKB">
        <authorList>
            <consortium name="Ensembl"/>
        </authorList>
    </citation>
    <scope>IDENTIFICATION</scope>
</reference>
<keyword evidence="4 8" id="KW-1133">Transmembrane helix</keyword>